<accession>A0A0T9LZU3</accession>
<sequence length="72" mass="7904">MERYFRLTVICLWQSALYESHKKTAACGHCFMYFSVTVGFSASYLASSSGNLAIKPSASSTMDLVPTKKGAR</sequence>
<organism evidence="1 2">
    <name type="scientific">Yersinia intermedia</name>
    <dbReference type="NCBI Taxonomy" id="631"/>
    <lineage>
        <taxon>Bacteria</taxon>
        <taxon>Pseudomonadati</taxon>
        <taxon>Pseudomonadota</taxon>
        <taxon>Gammaproteobacteria</taxon>
        <taxon>Enterobacterales</taxon>
        <taxon>Yersiniaceae</taxon>
        <taxon>Yersinia</taxon>
    </lineage>
</organism>
<protein>
    <submittedName>
        <fullName evidence="1">Uncharacterized protein</fullName>
    </submittedName>
</protein>
<dbReference type="EMBL" id="CPZJ01000004">
    <property type="protein sequence ID" value="CNF43593.1"/>
    <property type="molecule type" value="Genomic_DNA"/>
</dbReference>
<evidence type="ECO:0000313" key="1">
    <source>
        <dbReference type="EMBL" id="CNF43593.1"/>
    </source>
</evidence>
<reference evidence="1 2" key="1">
    <citation type="submission" date="2015-03" db="EMBL/GenBank/DDBJ databases">
        <authorList>
            <person name="Murphy D."/>
        </authorList>
    </citation>
    <scope>NUCLEOTIDE SEQUENCE [LARGE SCALE GENOMIC DNA]</scope>
    <source>
        <strain evidence="1 2">BR165/97</strain>
    </source>
</reference>
<dbReference type="AlphaFoldDB" id="A0A0T9LZU3"/>
<name>A0A0T9LZU3_YERIN</name>
<proteinExistence type="predicted"/>
<gene>
    <name evidence="1" type="ORF">ERS008530_01180</name>
</gene>
<dbReference type="Proteomes" id="UP000038750">
    <property type="component" value="Unassembled WGS sequence"/>
</dbReference>
<evidence type="ECO:0000313" key="2">
    <source>
        <dbReference type="Proteomes" id="UP000038750"/>
    </source>
</evidence>